<dbReference type="InterPro" id="IPR001799">
    <property type="entry name" value="Ephrin_RBD"/>
</dbReference>
<reference evidence="9" key="2">
    <citation type="submission" date="2015-02" db="UniProtKB">
        <authorList>
            <consortium name="EnsemblMetazoa"/>
        </authorList>
    </citation>
    <scope>IDENTIFICATION</scope>
</reference>
<dbReference type="Proteomes" id="UP000014500">
    <property type="component" value="Unassembled WGS sequence"/>
</dbReference>
<dbReference type="GO" id="GO:0005886">
    <property type="term" value="C:plasma membrane"/>
    <property type="evidence" value="ECO:0007669"/>
    <property type="project" value="TreeGrafter"/>
</dbReference>
<dbReference type="PANTHER" id="PTHR11304">
    <property type="entry name" value="EPHRIN"/>
    <property type="match status" value="1"/>
</dbReference>
<evidence type="ECO:0000313" key="10">
    <source>
        <dbReference type="Proteomes" id="UP000014500"/>
    </source>
</evidence>
<proteinExistence type="inferred from homology"/>
<dbReference type="PANTHER" id="PTHR11304:SF29">
    <property type="entry name" value="EPHRIN"/>
    <property type="match status" value="1"/>
</dbReference>
<comment type="caution">
    <text evidence="6">Lacks conserved residue(s) required for the propagation of feature annotation.</text>
</comment>
<dbReference type="eggNOG" id="KOG3858">
    <property type="taxonomic scope" value="Eukaryota"/>
</dbReference>
<dbReference type="HOGENOM" id="CLU_1167149_0_0_1"/>
<feature type="region of interest" description="Disordered" evidence="7">
    <location>
        <begin position="104"/>
        <end position="138"/>
    </location>
</feature>
<reference evidence="10" key="1">
    <citation type="submission" date="2011-05" db="EMBL/GenBank/DDBJ databases">
        <authorList>
            <person name="Richards S.R."/>
            <person name="Qu J."/>
            <person name="Jiang H."/>
            <person name="Jhangiani S.N."/>
            <person name="Agravi P."/>
            <person name="Goodspeed R."/>
            <person name="Gross S."/>
            <person name="Mandapat C."/>
            <person name="Jackson L."/>
            <person name="Mathew T."/>
            <person name="Pu L."/>
            <person name="Thornton R."/>
            <person name="Saada N."/>
            <person name="Wilczek-Boney K.B."/>
            <person name="Lee S."/>
            <person name="Kovar C."/>
            <person name="Wu Y."/>
            <person name="Scherer S.E."/>
            <person name="Worley K.C."/>
            <person name="Muzny D.M."/>
            <person name="Gibbs R."/>
        </authorList>
    </citation>
    <scope>NUCLEOTIDE SEQUENCE</scope>
    <source>
        <strain evidence="10">Brora</strain>
    </source>
</reference>
<organism evidence="9 10">
    <name type="scientific">Strigamia maritima</name>
    <name type="common">European centipede</name>
    <name type="synonym">Geophilus maritimus</name>
    <dbReference type="NCBI Taxonomy" id="126957"/>
    <lineage>
        <taxon>Eukaryota</taxon>
        <taxon>Metazoa</taxon>
        <taxon>Ecdysozoa</taxon>
        <taxon>Arthropoda</taxon>
        <taxon>Myriapoda</taxon>
        <taxon>Chilopoda</taxon>
        <taxon>Pleurostigmophora</taxon>
        <taxon>Geophilomorpha</taxon>
        <taxon>Linotaeniidae</taxon>
        <taxon>Strigamia</taxon>
    </lineage>
</organism>
<dbReference type="AlphaFoldDB" id="T1JC50"/>
<evidence type="ECO:0000256" key="1">
    <source>
        <dbReference type="ARBA" id="ARBA00004370"/>
    </source>
</evidence>
<evidence type="ECO:0000256" key="5">
    <source>
        <dbReference type="ARBA" id="ARBA00023180"/>
    </source>
</evidence>
<keyword evidence="2" id="KW-0732">Signal</keyword>
<dbReference type="EnsemblMetazoa" id="SMAR011358-RA">
    <property type="protein sequence ID" value="SMAR011358-PA"/>
    <property type="gene ID" value="SMAR011358"/>
</dbReference>
<keyword evidence="10" id="KW-1185">Reference proteome</keyword>
<evidence type="ECO:0000256" key="3">
    <source>
        <dbReference type="ARBA" id="ARBA00023136"/>
    </source>
</evidence>
<keyword evidence="4" id="KW-1015">Disulfide bond</keyword>
<evidence type="ECO:0000256" key="6">
    <source>
        <dbReference type="PROSITE-ProRule" id="PRU00884"/>
    </source>
</evidence>
<feature type="compositionally biased region" description="Basic and acidic residues" evidence="7">
    <location>
        <begin position="115"/>
        <end position="138"/>
    </location>
</feature>
<dbReference type="GO" id="GO:0046875">
    <property type="term" value="F:ephrin receptor binding"/>
    <property type="evidence" value="ECO:0007669"/>
    <property type="project" value="TreeGrafter"/>
</dbReference>
<comment type="similarity">
    <text evidence="6">Belongs to the ephrin family.</text>
</comment>
<dbReference type="STRING" id="126957.T1JC50"/>
<comment type="subcellular location">
    <subcellularLocation>
        <location evidence="1">Membrane</location>
    </subcellularLocation>
</comment>
<evidence type="ECO:0000313" key="9">
    <source>
        <dbReference type="EnsemblMetazoa" id="SMAR011358-PA"/>
    </source>
</evidence>
<dbReference type="GO" id="GO:0007411">
    <property type="term" value="P:axon guidance"/>
    <property type="evidence" value="ECO:0007669"/>
    <property type="project" value="TreeGrafter"/>
</dbReference>
<evidence type="ECO:0000256" key="2">
    <source>
        <dbReference type="ARBA" id="ARBA00022729"/>
    </source>
</evidence>
<dbReference type="PROSITE" id="PS51551">
    <property type="entry name" value="EPHRIN_RBD_2"/>
    <property type="match status" value="1"/>
</dbReference>
<dbReference type="GO" id="GO:0048013">
    <property type="term" value="P:ephrin receptor signaling pathway"/>
    <property type="evidence" value="ECO:0007669"/>
    <property type="project" value="TreeGrafter"/>
</dbReference>
<sequence>MYVTITFRSFTPQPGGLEFRPGQDYYFISTSSQDDLHGRHGGRCLSHHMRIIFKVCCDPSKVAPSPRTVSSSSTTALTTTTTRRRIITMPTTTRSTSTVAWTKTTTVLKNNGELQPEKERQGKKTDKKDKHPNETGVKNEELVNASRSIKKRCEIMIAVTSVNDTKCLINIQYNLCGPDTVGAQNSVQSGQVSGRHRYFSMAGDWMGSAIVSGLDRCPVGTVSGPHRFGGFVGSEVDT</sequence>
<dbReference type="SUPFAM" id="SSF49503">
    <property type="entry name" value="Cupredoxins"/>
    <property type="match status" value="1"/>
</dbReference>
<dbReference type="InterPro" id="IPR031328">
    <property type="entry name" value="Ephrin"/>
</dbReference>
<keyword evidence="3" id="KW-0472">Membrane</keyword>
<evidence type="ECO:0000256" key="4">
    <source>
        <dbReference type="ARBA" id="ARBA00023157"/>
    </source>
</evidence>
<evidence type="ECO:0000256" key="7">
    <source>
        <dbReference type="SAM" id="MobiDB-lite"/>
    </source>
</evidence>
<feature type="domain" description="Ephrin RBD" evidence="8">
    <location>
        <begin position="1"/>
        <end position="55"/>
    </location>
</feature>
<protein>
    <recommendedName>
        <fullName evidence="8">Ephrin RBD domain-containing protein</fullName>
    </recommendedName>
</protein>
<dbReference type="Gene3D" id="2.60.40.420">
    <property type="entry name" value="Cupredoxins - blue copper proteins"/>
    <property type="match status" value="1"/>
</dbReference>
<accession>T1JC50</accession>
<dbReference type="Pfam" id="PF00812">
    <property type="entry name" value="Ephrin"/>
    <property type="match status" value="1"/>
</dbReference>
<name>T1JC50_STRMM</name>
<evidence type="ECO:0000259" key="8">
    <source>
        <dbReference type="PROSITE" id="PS51551"/>
    </source>
</evidence>
<dbReference type="InterPro" id="IPR008972">
    <property type="entry name" value="Cupredoxin"/>
</dbReference>
<dbReference type="EMBL" id="JH432058">
    <property type="status" value="NOT_ANNOTATED_CDS"/>
    <property type="molecule type" value="Genomic_DNA"/>
</dbReference>
<keyword evidence="5" id="KW-0325">Glycoprotein</keyword>